<evidence type="ECO:0000313" key="3">
    <source>
        <dbReference type="Proteomes" id="UP000248882"/>
    </source>
</evidence>
<name>A0A2W7R6V2_9BACT</name>
<sequence length="1212" mass="138524">MAKTVKIWLVLLPVILIIGVTLYMQSFNNQKELENQLTRSVEASKNDIVRALSDYYTRVDAHFMREAAAHAFSYTDSSKSEAAILANIIKFNFKYSNPRLIRSSSEFDDSLGFRNGLVIKNGLVVNIDNLHRNYDLDSLIAAFKISQKQSIHSDSKLIIDLEIPIAELLRKQETNKIFEHFFITYNDGTILYPPEDTGIKLFLPKDIEIDTLGVTNSGTDIIRLNYSGNQSRAYVSPIAMENQQLYAVGLISEDTYQKVGMRLDFGKLSMLILFLLILIALVPILGVMNLSPGDNLTQNKVTQVGISLVCLTIIIGYSISQFRNEPDPVKQQVGLANEIKCELENSLNIYRSFLESFTEYEQLADEPTNFNEVISFKADGYAEKIYFKHTNTESKLVDFSNISSAIDLSQREYFTIFKEKGKEKVTFLNSHYSRSDGQLETVISKDFAPSKLRPTISGINAITFKFNVNPDLSKNYRFLALKENGKILMKSNKISSPIAKIQEGINQAKWGEIESLMKNNSNSDAQIQTSLYLNGNFYTGILKRVNTTDFDENVWLLFLVNENINHAFASLSSAESISLLGVYFLGLLLSLLIQKYSRRSLDKQGTKAFLYSWLEPNANNLPRLNYLIIAYIFYAIGLIGTYYIADTSHIEMLLILIYSSFLISLVNLSTSISSLTFDDFTEFKIRRYSMRTIILVGINLVLLLFIAIYNFQILLTALFLTLLACAIIAIWFLIIKPKASFTKHHKSITIPAFLGMWFLIIGFLPGYFLQSKTQMYEQTIWNASSSQQMTDPGSLGDSLNTFQIQYELDRRKILSWIADPFDQKIKNFIAPNQFVFKKAMEKRSLDFPSFSRLIYNLMVVLTMLALFILFVNIIQNIIFYPFFSLKRKGINFSKPKLFLCSPQTGIPAEMIQKKIKDEKLQTINLLDTDLAKEGLIESDKTHVHVQNIHCLKNQLDIVPLMNRLIDEKKSIIISSGKSWDELFNRIKEIDDQVMYSETFTEFEFHILPINLQSFKAEPNVKKHVLLHQAENEEKMQLGIAQFADIWSELNFQEKLVCYSFSMERFLNKSRKKAINELIRKGILIKAKASNELEDTSPAINPTKDEEVDNTLEWQKYEFFSRLFQTYILTHVSKQEIKSFQDFESKNGNSKMIQVSAVSFVLICFALISIFDKSFLNEIYAYLTGTLGLLGSLYAILIRGFSGFKFGKSETPA</sequence>
<dbReference type="AlphaFoldDB" id="A0A2W7R6V2"/>
<evidence type="ECO:0000256" key="1">
    <source>
        <dbReference type="SAM" id="Phobius"/>
    </source>
</evidence>
<comment type="caution">
    <text evidence="2">The sequence shown here is derived from an EMBL/GenBank/DDBJ whole genome shotgun (WGS) entry which is preliminary data.</text>
</comment>
<dbReference type="EMBL" id="QKZT01000013">
    <property type="protein sequence ID" value="PZX49889.1"/>
    <property type="molecule type" value="Genomic_DNA"/>
</dbReference>
<feature type="transmembrane region" description="Helical" evidence="1">
    <location>
        <begin position="1154"/>
        <end position="1172"/>
    </location>
</feature>
<dbReference type="RefSeq" id="WP_111320725.1">
    <property type="nucleotide sequence ID" value="NZ_QKZT01000013.1"/>
</dbReference>
<evidence type="ECO:0000313" key="2">
    <source>
        <dbReference type="EMBL" id="PZX49889.1"/>
    </source>
</evidence>
<feature type="transmembrane region" description="Helical" evidence="1">
    <location>
        <begin position="576"/>
        <end position="593"/>
    </location>
</feature>
<feature type="transmembrane region" description="Helical" evidence="1">
    <location>
        <begin position="650"/>
        <end position="668"/>
    </location>
</feature>
<proteinExistence type="predicted"/>
<feature type="transmembrane region" description="Helical" evidence="1">
    <location>
        <begin position="688"/>
        <end position="709"/>
    </location>
</feature>
<feature type="transmembrane region" description="Helical" evidence="1">
    <location>
        <begin position="7"/>
        <end position="24"/>
    </location>
</feature>
<feature type="transmembrane region" description="Helical" evidence="1">
    <location>
        <begin position="747"/>
        <end position="768"/>
    </location>
</feature>
<feature type="transmembrane region" description="Helical" evidence="1">
    <location>
        <begin position="301"/>
        <end position="319"/>
    </location>
</feature>
<keyword evidence="1" id="KW-0472">Membrane</keyword>
<keyword evidence="1" id="KW-1133">Transmembrane helix</keyword>
<feature type="transmembrane region" description="Helical" evidence="1">
    <location>
        <begin position="715"/>
        <end position="735"/>
    </location>
</feature>
<feature type="transmembrane region" description="Helical" evidence="1">
    <location>
        <begin position="853"/>
        <end position="883"/>
    </location>
</feature>
<protein>
    <submittedName>
        <fullName evidence="2">Uncharacterized protein</fullName>
    </submittedName>
</protein>
<keyword evidence="3" id="KW-1185">Reference proteome</keyword>
<organism evidence="2 3">
    <name type="scientific">Algoriphagus chordae</name>
    <dbReference type="NCBI Taxonomy" id="237019"/>
    <lineage>
        <taxon>Bacteria</taxon>
        <taxon>Pseudomonadati</taxon>
        <taxon>Bacteroidota</taxon>
        <taxon>Cytophagia</taxon>
        <taxon>Cytophagales</taxon>
        <taxon>Cyclobacteriaceae</taxon>
        <taxon>Algoriphagus</taxon>
    </lineage>
</organism>
<gene>
    <name evidence="2" type="ORF">LV85_02952</name>
</gene>
<reference evidence="2 3" key="1">
    <citation type="submission" date="2018-06" db="EMBL/GenBank/DDBJ databases">
        <title>Genomic Encyclopedia of Archaeal and Bacterial Type Strains, Phase II (KMG-II): from individual species to whole genera.</title>
        <authorList>
            <person name="Goeker M."/>
        </authorList>
    </citation>
    <scope>NUCLEOTIDE SEQUENCE [LARGE SCALE GENOMIC DNA]</scope>
    <source>
        <strain evidence="2 3">DSM 19830</strain>
    </source>
</reference>
<dbReference type="Proteomes" id="UP000248882">
    <property type="component" value="Unassembled WGS sequence"/>
</dbReference>
<feature type="transmembrane region" description="Helical" evidence="1">
    <location>
        <begin position="268"/>
        <end position="289"/>
    </location>
</feature>
<feature type="transmembrane region" description="Helical" evidence="1">
    <location>
        <begin position="1178"/>
        <end position="1197"/>
    </location>
</feature>
<dbReference type="OrthoDB" id="1113021at2"/>
<feature type="transmembrane region" description="Helical" evidence="1">
    <location>
        <begin position="624"/>
        <end position="644"/>
    </location>
</feature>
<keyword evidence="1" id="KW-0812">Transmembrane</keyword>
<accession>A0A2W7R6V2</accession>